<evidence type="ECO:0000259" key="3">
    <source>
        <dbReference type="PROSITE" id="PS50894"/>
    </source>
</evidence>
<dbReference type="RefSeq" id="WP_376918459.1">
    <property type="nucleotide sequence ID" value="NZ_JBHRSW010000004.1"/>
</dbReference>
<dbReference type="Gene3D" id="1.20.120.160">
    <property type="entry name" value="HPT domain"/>
    <property type="match status" value="1"/>
</dbReference>
<dbReference type="InterPro" id="IPR036641">
    <property type="entry name" value="HPT_dom_sf"/>
</dbReference>
<sequence length="186" mass="20754">MDKSSVLIDTNFGLSQLGGNESLYHRMLVKFRHEFSDTPQKVLTAIQNTAFDDAKICVHTTKGIAGNLGLTALYECSKILDKQIKNKELEDSTITSFETLMSETCQAIDALDIQQDKPLDLDGESSEAASAQLKQKLERHEFIDDGELQTLVSNLAMSRENKLVLVEMIEELRYEEAIGLIARQAS</sequence>
<evidence type="ECO:0000256" key="2">
    <source>
        <dbReference type="PROSITE-ProRule" id="PRU00110"/>
    </source>
</evidence>
<feature type="domain" description="HPt" evidence="3">
    <location>
        <begin position="20"/>
        <end position="118"/>
    </location>
</feature>
<keyword evidence="1" id="KW-0902">Two-component regulatory system</keyword>
<organism evidence="4 5">
    <name type="scientific">Agaribacter flavus</name>
    <dbReference type="NCBI Taxonomy" id="1902781"/>
    <lineage>
        <taxon>Bacteria</taxon>
        <taxon>Pseudomonadati</taxon>
        <taxon>Pseudomonadota</taxon>
        <taxon>Gammaproteobacteria</taxon>
        <taxon>Alteromonadales</taxon>
        <taxon>Alteromonadaceae</taxon>
        <taxon>Agaribacter</taxon>
    </lineage>
</organism>
<dbReference type="InterPro" id="IPR008207">
    <property type="entry name" value="Sig_transdc_His_kin_Hpt_dom"/>
</dbReference>
<comment type="caution">
    <text evidence="4">The sequence shown here is derived from an EMBL/GenBank/DDBJ whole genome shotgun (WGS) entry which is preliminary data.</text>
</comment>
<dbReference type="EMBL" id="JBHRSW010000004">
    <property type="protein sequence ID" value="MFC3120321.1"/>
    <property type="molecule type" value="Genomic_DNA"/>
</dbReference>
<reference evidence="5" key="1">
    <citation type="journal article" date="2019" name="Int. J. Syst. Evol. Microbiol.">
        <title>The Global Catalogue of Microorganisms (GCM) 10K type strain sequencing project: providing services to taxonomists for standard genome sequencing and annotation.</title>
        <authorList>
            <consortium name="The Broad Institute Genomics Platform"/>
            <consortium name="The Broad Institute Genome Sequencing Center for Infectious Disease"/>
            <person name="Wu L."/>
            <person name="Ma J."/>
        </authorList>
    </citation>
    <scope>NUCLEOTIDE SEQUENCE [LARGE SCALE GENOMIC DNA]</scope>
    <source>
        <strain evidence="5">KCTC 52473</strain>
    </source>
</reference>
<name>A0ABV7FM47_9ALTE</name>
<protein>
    <recommendedName>
        <fullName evidence="3">HPt domain-containing protein</fullName>
    </recommendedName>
</protein>
<dbReference type="PROSITE" id="PS50894">
    <property type="entry name" value="HPT"/>
    <property type="match status" value="1"/>
</dbReference>
<dbReference type="SUPFAM" id="SSF47226">
    <property type="entry name" value="Histidine-containing phosphotransfer domain, HPT domain"/>
    <property type="match status" value="1"/>
</dbReference>
<gene>
    <name evidence="4" type="ORF">ACFOHL_01670</name>
</gene>
<evidence type="ECO:0000256" key="1">
    <source>
        <dbReference type="ARBA" id="ARBA00023012"/>
    </source>
</evidence>
<proteinExistence type="predicted"/>
<keyword evidence="5" id="KW-1185">Reference proteome</keyword>
<feature type="modified residue" description="Phosphohistidine" evidence="2">
    <location>
        <position position="59"/>
    </location>
</feature>
<dbReference type="Proteomes" id="UP001595478">
    <property type="component" value="Unassembled WGS sequence"/>
</dbReference>
<evidence type="ECO:0000313" key="4">
    <source>
        <dbReference type="EMBL" id="MFC3120321.1"/>
    </source>
</evidence>
<accession>A0ABV7FM47</accession>
<keyword evidence="2" id="KW-0597">Phosphoprotein</keyword>
<evidence type="ECO:0000313" key="5">
    <source>
        <dbReference type="Proteomes" id="UP001595478"/>
    </source>
</evidence>